<dbReference type="GeneID" id="66300296"/>
<sequence>MLDNNKCILTYRVPEIELKSLENKKMKIIEILPEMTEMKVRDILDGFRFPTFNPYPTKGKIILFNNFSDKELQATITAVRKLVKGGILAVVTPTSIEWKFNDLANHLVEEREWFLNQQKGSL</sequence>
<dbReference type="Pfam" id="PF12646">
    <property type="entry name" value="DUF3783"/>
    <property type="match status" value="1"/>
</dbReference>
<accession>A0A1U6IR95</accession>
<dbReference type="RefSeq" id="WP_079481004.1">
    <property type="nucleotide sequence ID" value="NZ_CBML010000007.1"/>
</dbReference>
<evidence type="ECO:0000313" key="2">
    <source>
        <dbReference type="Proteomes" id="UP000190476"/>
    </source>
</evidence>
<dbReference type="Proteomes" id="UP000190476">
    <property type="component" value="Chromosome I"/>
</dbReference>
<protein>
    <recommendedName>
        <fullName evidence="3">DUF3783 domain-containing protein</fullName>
    </recommendedName>
</protein>
<dbReference type="PIRSF" id="PIRSF014543">
    <property type="entry name" value="UCP014543"/>
    <property type="match status" value="1"/>
</dbReference>
<evidence type="ECO:0000313" key="1">
    <source>
        <dbReference type="EMBL" id="SLK10462.1"/>
    </source>
</evidence>
<proteinExistence type="predicted"/>
<dbReference type="STRING" id="1351755.CCH01_00730"/>
<reference evidence="2" key="1">
    <citation type="submission" date="2017-03" db="EMBL/GenBank/DDBJ databases">
        <authorList>
            <person name="Falquet L."/>
            <person name="Falquet L."/>
        </authorList>
    </citation>
    <scope>NUCLEOTIDE SEQUENCE [LARGE SCALE GENOMIC DNA]</scope>
</reference>
<dbReference type="AlphaFoldDB" id="A0A1U6IR95"/>
<keyword evidence="2" id="KW-1185">Reference proteome</keyword>
<dbReference type="InterPro" id="IPR016621">
    <property type="entry name" value="UCP014543"/>
</dbReference>
<dbReference type="OrthoDB" id="2053609at2"/>
<evidence type="ECO:0008006" key="3">
    <source>
        <dbReference type="Google" id="ProtNLM"/>
    </source>
</evidence>
<organism evidence="1 2">
    <name type="scientific">Clostridium chauvoei JF4335</name>
    <dbReference type="NCBI Taxonomy" id="1351755"/>
    <lineage>
        <taxon>Bacteria</taxon>
        <taxon>Bacillati</taxon>
        <taxon>Bacillota</taxon>
        <taxon>Clostridia</taxon>
        <taxon>Eubacteriales</taxon>
        <taxon>Clostridiaceae</taxon>
        <taxon>Clostridium</taxon>
    </lineage>
</organism>
<dbReference type="EMBL" id="LT799839">
    <property type="protein sequence ID" value="SLK10462.1"/>
    <property type="molecule type" value="Genomic_DNA"/>
</dbReference>
<name>A0A1U6IR95_9CLOT</name>
<gene>
    <name evidence="1" type="ORF">CCH01_00730</name>
</gene>